<reference evidence="1 2" key="1">
    <citation type="submission" date="2018-11" db="EMBL/GenBank/DDBJ databases">
        <title>Sequencing the genomes of 1000 actinobacteria strains.</title>
        <authorList>
            <person name="Klenk H.-P."/>
        </authorList>
    </citation>
    <scope>NUCLEOTIDE SEQUENCE [LARGE SCALE GENOMIC DNA]</scope>
    <source>
        <strain evidence="1 2">DSM 12652</strain>
    </source>
</reference>
<comment type="caution">
    <text evidence="1">The sequence shown here is derived from an EMBL/GenBank/DDBJ whole genome shotgun (WGS) entry which is preliminary data.</text>
</comment>
<evidence type="ECO:0000313" key="1">
    <source>
        <dbReference type="EMBL" id="ROR89546.1"/>
    </source>
</evidence>
<evidence type="ECO:0000313" key="2">
    <source>
        <dbReference type="Proteomes" id="UP000281738"/>
    </source>
</evidence>
<organism evidence="1 2">
    <name type="scientific">Nocardioides aurantiacus</name>
    <dbReference type="NCBI Taxonomy" id="86796"/>
    <lineage>
        <taxon>Bacteria</taxon>
        <taxon>Bacillati</taxon>
        <taxon>Actinomycetota</taxon>
        <taxon>Actinomycetes</taxon>
        <taxon>Propionibacteriales</taxon>
        <taxon>Nocardioidaceae</taxon>
        <taxon>Nocardioides</taxon>
    </lineage>
</organism>
<name>A0A3N2CQ48_9ACTN</name>
<accession>A0A3N2CQ48</accession>
<sequence>MVRHACPVSPSIRPPHSIVLLVGREDYTAPTSFGGAPCVATADCVAVATLSPVDGPTVVSVAPTAGDRPLVALGTFTIESEGLASVRDVFHREHDAMGVEPGLVEVQVLTDGAEEPDEVRFVVRPAPAG</sequence>
<proteinExistence type="predicted"/>
<dbReference type="EMBL" id="RKHO01000001">
    <property type="protein sequence ID" value="ROR89546.1"/>
    <property type="molecule type" value="Genomic_DNA"/>
</dbReference>
<dbReference type="Proteomes" id="UP000281738">
    <property type="component" value="Unassembled WGS sequence"/>
</dbReference>
<protein>
    <submittedName>
        <fullName evidence="1">Uncharacterized protein</fullName>
    </submittedName>
</protein>
<gene>
    <name evidence="1" type="ORF">EDD33_0372</name>
</gene>
<dbReference type="AlphaFoldDB" id="A0A3N2CQ48"/>
<keyword evidence="2" id="KW-1185">Reference proteome</keyword>